<dbReference type="Gene3D" id="3.30.450.20">
    <property type="entry name" value="PAS domain"/>
    <property type="match status" value="1"/>
</dbReference>
<dbReference type="InterPro" id="IPR000160">
    <property type="entry name" value="GGDEF_dom"/>
</dbReference>
<feature type="domain" description="EAL" evidence="6">
    <location>
        <begin position="454"/>
        <end position="708"/>
    </location>
</feature>
<accession>I3ZB17</accession>
<name>I3ZB17_TERRK</name>
<dbReference type="GO" id="GO:0006355">
    <property type="term" value="P:regulation of DNA-templated transcription"/>
    <property type="evidence" value="ECO:0007669"/>
    <property type="project" value="InterPro"/>
</dbReference>
<dbReference type="Gene3D" id="3.20.20.450">
    <property type="entry name" value="EAL domain"/>
    <property type="match status" value="1"/>
</dbReference>
<comment type="caution">
    <text evidence="2">Lacks conserved residue(s) required for the propagation of feature annotation.</text>
</comment>
<dbReference type="Pfam" id="PF00990">
    <property type="entry name" value="GGDEF"/>
    <property type="match status" value="1"/>
</dbReference>
<dbReference type="InterPro" id="IPR001789">
    <property type="entry name" value="Sig_transdc_resp-reg_receiver"/>
</dbReference>
<protein>
    <submittedName>
        <fullName evidence="8">PAS domain S-box/diguanylate cyclase (GGDEF) domain-containing protein</fullName>
    </submittedName>
</protein>
<evidence type="ECO:0000259" key="6">
    <source>
        <dbReference type="PROSITE" id="PS50883"/>
    </source>
</evidence>
<evidence type="ECO:0000313" key="8">
    <source>
        <dbReference type="EMBL" id="AFL86435.1"/>
    </source>
</evidence>
<evidence type="ECO:0000259" key="5">
    <source>
        <dbReference type="PROSITE" id="PS50113"/>
    </source>
</evidence>
<feature type="domain" description="PAC" evidence="5">
    <location>
        <begin position="228"/>
        <end position="280"/>
    </location>
</feature>
<evidence type="ECO:0000256" key="1">
    <source>
        <dbReference type="ARBA" id="ARBA00051114"/>
    </source>
</evidence>
<dbReference type="Gene3D" id="3.30.70.270">
    <property type="match status" value="1"/>
</dbReference>
<dbReference type="Pfam" id="PF00072">
    <property type="entry name" value="Response_reg"/>
    <property type="match status" value="1"/>
</dbReference>
<dbReference type="PANTHER" id="PTHR44757:SF4">
    <property type="entry name" value="DIGUANYLATE CYCLASE DGCE-RELATED"/>
    <property type="match status" value="1"/>
</dbReference>
<dbReference type="PROSITE" id="PS50113">
    <property type="entry name" value="PAC"/>
    <property type="match status" value="1"/>
</dbReference>
<dbReference type="SMART" id="SM00052">
    <property type="entry name" value="EAL"/>
    <property type="match status" value="1"/>
</dbReference>
<dbReference type="GO" id="GO:0071732">
    <property type="term" value="P:cellular response to nitric oxide"/>
    <property type="evidence" value="ECO:0007669"/>
    <property type="project" value="UniProtKB-ARBA"/>
</dbReference>
<feature type="domain" description="GGDEF" evidence="7">
    <location>
        <begin position="312"/>
        <end position="445"/>
    </location>
</feature>
<feature type="domain" description="PAS" evidence="4">
    <location>
        <begin position="150"/>
        <end position="223"/>
    </location>
</feature>
<evidence type="ECO:0000256" key="2">
    <source>
        <dbReference type="PROSITE-ProRule" id="PRU00169"/>
    </source>
</evidence>
<dbReference type="EMBL" id="CP003379">
    <property type="protein sequence ID" value="AFL86435.1"/>
    <property type="molecule type" value="Genomic_DNA"/>
</dbReference>
<gene>
    <name evidence="8" type="ordered locus">Terro_0084</name>
</gene>
<dbReference type="eggNOG" id="COG5001">
    <property type="taxonomic scope" value="Bacteria"/>
</dbReference>
<dbReference type="PROSITE" id="PS50883">
    <property type="entry name" value="EAL"/>
    <property type="match status" value="1"/>
</dbReference>
<dbReference type="Pfam" id="PF00989">
    <property type="entry name" value="PAS"/>
    <property type="match status" value="1"/>
</dbReference>
<dbReference type="AlphaFoldDB" id="I3ZB17"/>
<dbReference type="FunFam" id="3.30.70.270:FF:000001">
    <property type="entry name" value="Diguanylate cyclase domain protein"/>
    <property type="match status" value="1"/>
</dbReference>
<comment type="catalytic activity">
    <reaction evidence="1">
        <text>3',3'-c-di-GMP + H2O = 5'-phosphoguanylyl(3'-&gt;5')guanosine + H(+)</text>
        <dbReference type="Rhea" id="RHEA:24902"/>
        <dbReference type="ChEBI" id="CHEBI:15377"/>
        <dbReference type="ChEBI" id="CHEBI:15378"/>
        <dbReference type="ChEBI" id="CHEBI:58754"/>
        <dbReference type="ChEBI" id="CHEBI:58805"/>
        <dbReference type="EC" id="3.1.4.52"/>
    </reaction>
    <physiologicalReaction direction="left-to-right" evidence="1">
        <dbReference type="Rhea" id="RHEA:24903"/>
    </physiologicalReaction>
</comment>
<dbReference type="SUPFAM" id="SSF55073">
    <property type="entry name" value="Nucleotide cyclase"/>
    <property type="match status" value="1"/>
</dbReference>
<dbReference type="FunFam" id="3.20.20.450:FF:000001">
    <property type="entry name" value="Cyclic di-GMP phosphodiesterase yahA"/>
    <property type="match status" value="1"/>
</dbReference>
<dbReference type="Gene3D" id="3.40.50.2300">
    <property type="match status" value="1"/>
</dbReference>
<evidence type="ECO:0000259" key="3">
    <source>
        <dbReference type="PROSITE" id="PS50110"/>
    </source>
</evidence>
<dbReference type="PANTHER" id="PTHR44757">
    <property type="entry name" value="DIGUANYLATE CYCLASE DGCP"/>
    <property type="match status" value="1"/>
</dbReference>
<dbReference type="InterPro" id="IPR043128">
    <property type="entry name" value="Rev_trsase/Diguanyl_cyclase"/>
</dbReference>
<dbReference type="SMART" id="SM00267">
    <property type="entry name" value="GGDEF"/>
    <property type="match status" value="1"/>
</dbReference>
<dbReference type="InterPro" id="IPR035919">
    <property type="entry name" value="EAL_sf"/>
</dbReference>
<dbReference type="STRING" id="926566.Terro_0084"/>
<dbReference type="NCBIfam" id="TIGR00229">
    <property type="entry name" value="sensory_box"/>
    <property type="match status" value="1"/>
</dbReference>
<evidence type="ECO:0000313" key="9">
    <source>
        <dbReference type="Proteomes" id="UP000006056"/>
    </source>
</evidence>
<keyword evidence="9" id="KW-1185">Reference proteome</keyword>
<dbReference type="InterPro" id="IPR052155">
    <property type="entry name" value="Biofilm_reg_signaling"/>
</dbReference>
<dbReference type="PATRIC" id="fig|926566.3.peg.81"/>
<feature type="domain" description="Response regulatory" evidence="3">
    <location>
        <begin position="20"/>
        <end position="137"/>
    </location>
</feature>
<dbReference type="InterPro" id="IPR011006">
    <property type="entry name" value="CheY-like_superfamily"/>
</dbReference>
<evidence type="ECO:0000259" key="7">
    <source>
        <dbReference type="PROSITE" id="PS50887"/>
    </source>
</evidence>
<dbReference type="InterPro" id="IPR029787">
    <property type="entry name" value="Nucleotide_cyclase"/>
</dbReference>
<dbReference type="InterPro" id="IPR013767">
    <property type="entry name" value="PAS_fold"/>
</dbReference>
<dbReference type="SUPFAM" id="SSF52172">
    <property type="entry name" value="CheY-like"/>
    <property type="match status" value="1"/>
</dbReference>
<dbReference type="PROSITE" id="PS50887">
    <property type="entry name" value="GGDEF"/>
    <property type="match status" value="1"/>
</dbReference>
<dbReference type="PROSITE" id="PS50110">
    <property type="entry name" value="RESPONSE_REGULATORY"/>
    <property type="match status" value="1"/>
</dbReference>
<dbReference type="GO" id="GO:0000160">
    <property type="term" value="P:phosphorelay signal transduction system"/>
    <property type="evidence" value="ECO:0007669"/>
    <property type="project" value="InterPro"/>
</dbReference>
<dbReference type="InterPro" id="IPR035965">
    <property type="entry name" value="PAS-like_dom_sf"/>
</dbReference>
<dbReference type="CDD" id="cd00130">
    <property type="entry name" value="PAS"/>
    <property type="match status" value="1"/>
</dbReference>
<proteinExistence type="predicted"/>
<dbReference type="PROSITE" id="PS50112">
    <property type="entry name" value="PAS"/>
    <property type="match status" value="1"/>
</dbReference>
<reference evidence="8 9" key="1">
    <citation type="submission" date="2012-06" db="EMBL/GenBank/DDBJ databases">
        <title>Complete genome of Terriglobus roseus DSM 18391.</title>
        <authorList>
            <consortium name="US DOE Joint Genome Institute (JGI-PGF)"/>
            <person name="Lucas S."/>
            <person name="Copeland A."/>
            <person name="Lapidus A."/>
            <person name="Glavina del Rio T."/>
            <person name="Dalin E."/>
            <person name="Tice H."/>
            <person name="Bruce D."/>
            <person name="Goodwin L."/>
            <person name="Pitluck S."/>
            <person name="Peters L."/>
            <person name="Mikhailova N."/>
            <person name="Munk A.C.C."/>
            <person name="Kyrpides N."/>
            <person name="Mavromatis K."/>
            <person name="Ivanova N."/>
            <person name="Brettin T."/>
            <person name="Detter J.C."/>
            <person name="Han C."/>
            <person name="Larimer F."/>
            <person name="Land M."/>
            <person name="Hauser L."/>
            <person name="Markowitz V."/>
            <person name="Cheng J.-F."/>
            <person name="Hugenholtz P."/>
            <person name="Woyke T."/>
            <person name="Wu D."/>
            <person name="Brambilla E."/>
            <person name="Klenk H.-P."/>
            <person name="Eisen J.A."/>
        </authorList>
    </citation>
    <scope>NUCLEOTIDE SEQUENCE [LARGE SCALE GENOMIC DNA]</scope>
    <source>
        <strain evidence="9">DSM 18391 / NRRL B-41598 / KBS 63</strain>
    </source>
</reference>
<dbReference type="KEGG" id="trs:Terro_0084"/>
<dbReference type="SUPFAM" id="SSF141868">
    <property type="entry name" value="EAL domain-like"/>
    <property type="match status" value="1"/>
</dbReference>
<dbReference type="NCBIfam" id="TIGR00254">
    <property type="entry name" value="GGDEF"/>
    <property type="match status" value="1"/>
</dbReference>
<dbReference type="SMART" id="SM00091">
    <property type="entry name" value="PAS"/>
    <property type="match status" value="1"/>
</dbReference>
<dbReference type="Proteomes" id="UP000006056">
    <property type="component" value="Chromosome"/>
</dbReference>
<evidence type="ECO:0000259" key="4">
    <source>
        <dbReference type="PROSITE" id="PS50112"/>
    </source>
</evidence>
<dbReference type="CDD" id="cd01949">
    <property type="entry name" value="GGDEF"/>
    <property type="match status" value="1"/>
</dbReference>
<dbReference type="Pfam" id="PF00563">
    <property type="entry name" value="EAL"/>
    <property type="match status" value="1"/>
</dbReference>
<dbReference type="InterPro" id="IPR000014">
    <property type="entry name" value="PAS"/>
</dbReference>
<dbReference type="InterPro" id="IPR000700">
    <property type="entry name" value="PAS-assoc_C"/>
</dbReference>
<dbReference type="GO" id="GO:0071111">
    <property type="term" value="F:cyclic-guanylate-specific phosphodiesterase activity"/>
    <property type="evidence" value="ECO:0007669"/>
    <property type="project" value="UniProtKB-EC"/>
</dbReference>
<sequence>MFPIFHSKGSMRAGSNLPSEILLVVSDDTAAECIHEALSNTDRGTFTIKRVQSLKEGLTEIKRQTASAAVLALSLPDGTGIANLKQMLAFARTIPIVVLGDPDQEDQAVTALEQGATDYLIPEHLDHYTVTRALQNAIERRSIEDALFEERDRALITLNSIGDAVLSTNIHGHINFLNESAEKLTGWSREEALGRPLAEVFQIIDGITRELLPDPLQLAIQTDRTVSLNPNCVLIRRDGVEAPIEDSAAPVHDRSGAVIGAVIVCHDASESRAMRVQMTHSAHHDILTTLPNRLLLSSRIAQAIARADREHRPFALLFIDLDHFKSVNDSKGHAVGDKLLKAVADRLKSVVRPSDTVSRQGGDEFVILLPDILTPADAGKSAEKLLRKLRASHIIGGETVQINASIGISMYPTDGADAETLLHNADMAMYSAKDSNRNNYQFFTPELAQQALGIRDLDSDLRRAVQLGEFVIHYQSKVDLETGKVIGAEALVRWQHPERGLLFPGQFINAAEDSGLIIAIDLWVLREACRQTREWQAAGNDEITVAVNISAIGFRDKDFVDNVRRILDETDYDPRRLQLELTESVLIRNIESSRDVLGKLSQMGIRLAVDDFGTGYSSLSYLRQFPINVLKIDRSFVSYIPDDERDALLVSAIIAMGRSLNYLVIAEGIETEKQRTFLRGELCQEGQGYLFGKAVSAATFGGLLALPAQAA</sequence>
<organism evidence="8 9">
    <name type="scientific">Terriglobus roseus (strain DSM 18391 / NRRL B-41598 / KBS 63)</name>
    <dbReference type="NCBI Taxonomy" id="926566"/>
    <lineage>
        <taxon>Bacteria</taxon>
        <taxon>Pseudomonadati</taxon>
        <taxon>Acidobacteriota</taxon>
        <taxon>Terriglobia</taxon>
        <taxon>Terriglobales</taxon>
        <taxon>Acidobacteriaceae</taxon>
        <taxon>Terriglobus</taxon>
    </lineage>
</organism>
<dbReference type="HOGENOM" id="CLU_000445_70_50_0"/>
<dbReference type="SUPFAM" id="SSF55785">
    <property type="entry name" value="PYP-like sensor domain (PAS domain)"/>
    <property type="match status" value="1"/>
</dbReference>
<dbReference type="InterPro" id="IPR001633">
    <property type="entry name" value="EAL_dom"/>
</dbReference>
<dbReference type="CDD" id="cd01948">
    <property type="entry name" value="EAL"/>
    <property type="match status" value="1"/>
</dbReference>